<dbReference type="AlphaFoldDB" id="A0ABD1E7M8"/>
<keyword evidence="2 4" id="KW-0328">Glycosyltransferase</keyword>
<sequence>MLSRKFAFKCCVWIFSFLVTPSLCAKILGIFPTPGRSHYILESTLMTALVDAGHEVTIVSPFYEEYKFTGNGSYRQIILTGIEEAQKERRKVINLFEHKYFNPLAAIYLMNKIGLKQTETTLSHPNFQNLIHSGEKFDAVIVGQFMNDALKGMAHHFGGHLILFSSVGTSTWVNHLVGNPSIPSYTPEMFLSYPARMTYYQRLKNALFNIVYNINQQLIFYPKQNDLLKKYVPNSIDLHEALFNVSLVLMNTHESIGFPTSTVPCLRAIGGFHVKQSKKLPSNLQDFMDNAKHGVIYFSLGSNVNTSHLPLAMKRALIEVFKEVKQRVLVKSDDEEFSNISENVLVQKWYPQQDILAHPNLKLFITHGGYASTIETVYYGVPVISIPIFGDQRMNAVYVETKGFGRILLWQDITKTTFSNMVNELINNPLYMENARKCSVLLRDREVHPLNSAVYWIEYVLRYNGAPHLRVVSLDLTWYQYYLLDVYTPILLAICLPLYVIYKTCINRKLVKLKTS</sequence>
<dbReference type="Gene3D" id="3.40.50.2000">
    <property type="entry name" value="Glycogen Phosphorylase B"/>
    <property type="match status" value="1"/>
</dbReference>
<dbReference type="SUPFAM" id="SSF53756">
    <property type="entry name" value="UDP-Glycosyltransferase/glycogen phosphorylase"/>
    <property type="match status" value="1"/>
</dbReference>
<accession>A0ABD1E7M8</accession>
<dbReference type="Pfam" id="PF00201">
    <property type="entry name" value="UDPGT"/>
    <property type="match status" value="1"/>
</dbReference>
<dbReference type="InterPro" id="IPR035595">
    <property type="entry name" value="UDP_glycos_trans_CS"/>
</dbReference>
<name>A0ABD1E7M8_HYPHA</name>
<dbReference type="FunFam" id="3.40.50.2000:FF:000050">
    <property type="entry name" value="UDP-glucuronosyltransferase"/>
    <property type="match status" value="1"/>
</dbReference>
<keyword evidence="5" id="KW-0472">Membrane</keyword>
<comment type="catalytic activity">
    <reaction evidence="5">
        <text>glucuronate acceptor + UDP-alpha-D-glucuronate = acceptor beta-D-glucuronoside + UDP + H(+)</text>
        <dbReference type="Rhea" id="RHEA:21032"/>
        <dbReference type="ChEBI" id="CHEBI:15378"/>
        <dbReference type="ChEBI" id="CHEBI:58052"/>
        <dbReference type="ChEBI" id="CHEBI:58223"/>
        <dbReference type="ChEBI" id="CHEBI:132367"/>
        <dbReference type="ChEBI" id="CHEBI:132368"/>
        <dbReference type="EC" id="2.4.1.17"/>
    </reaction>
</comment>
<evidence type="ECO:0000256" key="1">
    <source>
        <dbReference type="ARBA" id="ARBA00009995"/>
    </source>
</evidence>
<dbReference type="InterPro" id="IPR050271">
    <property type="entry name" value="UDP-glycosyltransferase"/>
</dbReference>
<evidence type="ECO:0000256" key="2">
    <source>
        <dbReference type="ARBA" id="ARBA00022676"/>
    </source>
</evidence>
<dbReference type="Proteomes" id="UP001566132">
    <property type="component" value="Unassembled WGS sequence"/>
</dbReference>
<keyword evidence="5" id="KW-0732">Signal</keyword>
<dbReference type="EC" id="2.4.1.17" evidence="5"/>
<protein>
    <recommendedName>
        <fullName evidence="5">UDP-glucuronosyltransferase</fullName>
        <ecNumber evidence="5">2.4.1.17</ecNumber>
    </recommendedName>
</protein>
<keyword evidence="5" id="KW-0812">Transmembrane</keyword>
<dbReference type="PROSITE" id="PS00375">
    <property type="entry name" value="UDPGT"/>
    <property type="match status" value="1"/>
</dbReference>
<evidence type="ECO:0000256" key="5">
    <source>
        <dbReference type="RuleBase" id="RU362059"/>
    </source>
</evidence>
<dbReference type="PANTHER" id="PTHR48043">
    <property type="entry name" value="EG:EG0003.4 PROTEIN-RELATED"/>
    <property type="match status" value="1"/>
</dbReference>
<feature type="chain" id="PRO_5044529257" description="UDP-glucuronosyltransferase" evidence="5">
    <location>
        <begin position="25"/>
        <end position="516"/>
    </location>
</feature>
<evidence type="ECO:0000256" key="3">
    <source>
        <dbReference type="ARBA" id="ARBA00022679"/>
    </source>
</evidence>
<dbReference type="InterPro" id="IPR002213">
    <property type="entry name" value="UDP_glucos_trans"/>
</dbReference>
<keyword evidence="7" id="KW-1185">Reference proteome</keyword>
<comment type="similarity">
    <text evidence="1 4">Belongs to the UDP-glycosyltransferase family.</text>
</comment>
<comment type="subcellular location">
    <subcellularLocation>
        <location evidence="5">Membrane</location>
        <topology evidence="5">Single-pass membrane protein</topology>
    </subcellularLocation>
</comment>
<evidence type="ECO:0000313" key="6">
    <source>
        <dbReference type="EMBL" id="KAL1490671.1"/>
    </source>
</evidence>
<gene>
    <name evidence="6" type="ORF">ABEB36_013328</name>
</gene>
<feature type="signal peptide" evidence="5">
    <location>
        <begin position="1"/>
        <end position="24"/>
    </location>
</feature>
<comment type="caution">
    <text evidence="6">The sequence shown here is derived from an EMBL/GenBank/DDBJ whole genome shotgun (WGS) entry which is preliminary data.</text>
</comment>
<evidence type="ECO:0000256" key="4">
    <source>
        <dbReference type="RuleBase" id="RU003718"/>
    </source>
</evidence>
<evidence type="ECO:0000313" key="7">
    <source>
        <dbReference type="Proteomes" id="UP001566132"/>
    </source>
</evidence>
<proteinExistence type="inferred from homology"/>
<dbReference type="GO" id="GO:0016020">
    <property type="term" value="C:membrane"/>
    <property type="evidence" value="ECO:0007669"/>
    <property type="project" value="UniProtKB-SubCell"/>
</dbReference>
<organism evidence="6 7">
    <name type="scientific">Hypothenemus hampei</name>
    <name type="common">Coffee berry borer</name>
    <dbReference type="NCBI Taxonomy" id="57062"/>
    <lineage>
        <taxon>Eukaryota</taxon>
        <taxon>Metazoa</taxon>
        <taxon>Ecdysozoa</taxon>
        <taxon>Arthropoda</taxon>
        <taxon>Hexapoda</taxon>
        <taxon>Insecta</taxon>
        <taxon>Pterygota</taxon>
        <taxon>Neoptera</taxon>
        <taxon>Endopterygota</taxon>
        <taxon>Coleoptera</taxon>
        <taxon>Polyphaga</taxon>
        <taxon>Cucujiformia</taxon>
        <taxon>Curculionidae</taxon>
        <taxon>Scolytinae</taxon>
        <taxon>Hypothenemus</taxon>
    </lineage>
</organism>
<dbReference type="GO" id="GO:0015020">
    <property type="term" value="F:glucuronosyltransferase activity"/>
    <property type="evidence" value="ECO:0007669"/>
    <property type="project" value="UniProtKB-EC"/>
</dbReference>
<feature type="transmembrane region" description="Helical" evidence="5">
    <location>
        <begin position="478"/>
        <end position="502"/>
    </location>
</feature>
<dbReference type="CDD" id="cd03784">
    <property type="entry name" value="GT1_Gtf-like"/>
    <property type="match status" value="1"/>
</dbReference>
<keyword evidence="5" id="KW-1133">Transmembrane helix</keyword>
<keyword evidence="3 4" id="KW-0808">Transferase</keyword>
<dbReference type="PANTHER" id="PTHR48043:SF159">
    <property type="entry name" value="EG:EG0003.4 PROTEIN-RELATED"/>
    <property type="match status" value="1"/>
</dbReference>
<reference evidence="6 7" key="1">
    <citation type="submission" date="2024-05" db="EMBL/GenBank/DDBJ databases">
        <title>Genetic variation in Jamaican populations of the coffee berry borer (Hypothenemus hampei).</title>
        <authorList>
            <person name="Errbii M."/>
            <person name="Myrie A."/>
        </authorList>
    </citation>
    <scope>NUCLEOTIDE SEQUENCE [LARGE SCALE GENOMIC DNA]</scope>
    <source>
        <strain evidence="6">JA-Hopewell-2020-01-JO</strain>
        <tissue evidence="6">Whole body</tissue>
    </source>
</reference>
<dbReference type="EMBL" id="JBDJPC010000010">
    <property type="protein sequence ID" value="KAL1490671.1"/>
    <property type="molecule type" value="Genomic_DNA"/>
</dbReference>